<gene>
    <name evidence="3" type="ORF">TsocGM_20785</name>
</gene>
<organism evidence="3 4">
    <name type="scientific">Tautonia sociabilis</name>
    <dbReference type="NCBI Taxonomy" id="2080755"/>
    <lineage>
        <taxon>Bacteria</taxon>
        <taxon>Pseudomonadati</taxon>
        <taxon>Planctomycetota</taxon>
        <taxon>Planctomycetia</taxon>
        <taxon>Isosphaerales</taxon>
        <taxon>Isosphaeraceae</taxon>
        <taxon>Tautonia</taxon>
    </lineage>
</organism>
<comment type="caution">
    <text evidence="3">The sequence shown here is derived from an EMBL/GenBank/DDBJ whole genome shotgun (WGS) entry which is preliminary data.</text>
</comment>
<evidence type="ECO:0000256" key="1">
    <source>
        <dbReference type="SAM" id="MobiDB-lite"/>
    </source>
</evidence>
<dbReference type="RefSeq" id="WP_126727384.1">
    <property type="nucleotide sequence ID" value="NZ_RYZH01000051.1"/>
</dbReference>
<feature type="compositionally biased region" description="Polar residues" evidence="1">
    <location>
        <begin position="341"/>
        <end position="352"/>
    </location>
</feature>
<accession>A0A432MEW0</accession>
<dbReference type="OrthoDB" id="226401at2"/>
<dbReference type="Proteomes" id="UP000280296">
    <property type="component" value="Unassembled WGS sequence"/>
</dbReference>
<protein>
    <recommendedName>
        <fullName evidence="2">Carbohydrate-binding domain-containing protein</fullName>
    </recommendedName>
</protein>
<feature type="domain" description="Carbohydrate-binding" evidence="2">
    <location>
        <begin position="39"/>
        <end position="190"/>
    </location>
</feature>
<dbReference type="GO" id="GO:0004553">
    <property type="term" value="F:hydrolase activity, hydrolyzing O-glycosyl compounds"/>
    <property type="evidence" value="ECO:0007669"/>
    <property type="project" value="InterPro"/>
</dbReference>
<keyword evidence="4" id="KW-1185">Reference proteome</keyword>
<dbReference type="GO" id="GO:0030246">
    <property type="term" value="F:carbohydrate binding"/>
    <property type="evidence" value="ECO:0007669"/>
    <property type="project" value="InterPro"/>
</dbReference>
<dbReference type="AlphaFoldDB" id="A0A432MEW0"/>
<dbReference type="PANTHER" id="PTHR35532:SF5">
    <property type="entry name" value="CARBOHYDRATE-BINDING DOMAIN-CONTAINING PROTEIN"/>
    <property type="match status" value="1"/>
</dbReference>
<feature type="region of interest" description="Disordered" evidence="1">
    <location>
        <begin position="325"/>
        <end position="352"/>
    </location>
</feature>
<dbReference type="GO" id="GO:0016052">
    <property type="term" value="P:carbohydrate catabolic process"/>
    <property type="evidence" value="ECO:0007669"/>
    <property type="project" value="InterPro"/>
</dbReference>
<dbReference type="InterPro" id="IPR010502">
    <property type="entry name" value="Carb-bd_dom_fam9"/>
</dbReference>
<evidence type="ECO:0000259" key="2">
    <source>
        <dbReference type="Pfam" id="PF06452"/>
    </source>
</evidence>
<evidence type="ECO:0000313" key="4">
    <source>
        <dbReference type="Proteomes" id="UP000280296"/>
    </source>
</evidence>
<reference evidence="3 4" key="1">
    <citation type="submission" date="2018-12" db="EMBL/GenBank/DDBJ databases">
        <authorList>
            <person name="Toschakov S.V."/>
        </authorList>
    </citation>
    <scope>NUCLEOTIDE SEQUENCE [LARGE SCALE GENOMIC DNA]</scope>
    <source>
        <strain evidence="3 4">GM2012</strain>
    </source>
</reference>
<dbReference type="Pfam" id="PF06452">
    <property type="entry name" value="CBM9_1"/>
    <property type="match status" value="1"/>
</dbReference>
<dbReference type="EMBL" id="RYZH01000051">
    <property type="protein sequence ID" value="RUL84229.1"/>
    <property type="molecule type" value="Genomic_DNA"/>
</dbReference>
<evidence type="ECO:0000313" key="3">
    <source>
        <dbReference type="EMBL" id="RUL84229.1"/>
    </source>
</evidence>
<dbReference type="SUPFAM" id="SSF49344">
    <property type="entry name" value="CBD9-like"/>
    <property type="match status" value="1"/>
</dbReference>
<dbReference type="PANTHER" id="PTHR35532">
    <property type="entry name" value="SIMILAR TO POLYHYDROXYALKANOATE DEPOLYMERASE"/>
    <property type="match status" value="1"/>
</dbReference>
<dbReference type="CDD" id="cd09620">
    <property type="entry name" value="CBM9_like_3"/>
    <property type="match status" value="1"/>
</dbReference>
<proteinExistence type="predicted"/>
<sequence length="352" mass="39916">MLTLPMLALLLPASPADDPPPVPEPRGYVASRAPGPITIDGLLDDPGWEGIPWTETFVDIEGDVKPLPRFQTRAKMAWDDRFFYIAADLEEPHVWGTLTEHDSVIFRDNDFEVFIDPDGDNHQYYEFEINALNTGWDLRLVKPYRDGGPALNEWEIPGLKTAVHVRGTLNDSSDEDDGWSVEIAMPWSVLSEFTAMPCPPRDGDRWRVNFSRVEWLHRVVDGTYQKVPDRREDNWVWSPQGVIDMHRPERWGDVQFSTAPPGTVAFQPDPARPARDFLHRVYEAQKSYHREHGRFAESFEELGIDPAGWTSPQLETTGDGYTASVIAPGEEGEPPRRWTIRQDSLLTSGPAS</sequence>
<dbReference type="Gene3D" id="2.60.40.1190">
    <property type="match status" value="1"/>
</dbReference>
<reference evidence="3 4" key="2">
    <citation type="submission" date="2019-01" db="EMBL/GenBank/DDBJ databases">
        <title>Tautonia sociabilis, a novel thermotolerant planctomycete of Isosphaeraceae family, isolated from a 4000 m deep subterranean habitat.</title>
        <authorList>
            <person name="Kovaleva O.L."/>
            <person name="Elcheninov A.G."/>
            <person name="Van Heerden E."/>
            <person name="Toshchakov S.V."/>
            <person name="Novikov A."/>
            <person name="Bonch-Osmolovskaya E.A."/>
            <person name="Kublanov I.V."/>
        </authorList>
    </citation>
    <scope>NUCLEOTIDE SEQUENCE [LARGE SCALE GENOMIC DNA]</scope>
    <source>
        <strain evidence="3 4">GM2012</strain>
    </source>
</reference>
<name>A0A432MEW0_9BACT</name>